<name>A0A3P7YLB2_HELPZ</name>
<dbReference type="InterPro" id="IPR018094">
    <property type="entry name" value="Thymidylate_kinase"/>
</dbReference>
<evidence type="ECO:0000256" key="1">
    <source>
        <dbReference type="ARBA" id="ARBA00004992"/>
    </source>
</evidence>
<dbReference type="EMBL" id="UZAH01025518">
    <property type="protein sequence ID" value="VDO65453.1"/>
    <property type="molecule type" value="Genomic_DNA"/>
</dbReference>
<dbReference type="GO" id="GO:0005634">
    <property type="term" value="C:nucleus"/>
    <property type="evidence" value="ECO:0007669"/>
    <property type="project" value="TreeGrafter"/>
</dbReference>
<dbReference type="InterPro" id="IPR039430">
    <property type="entry name" value="Thymidylate_kin-like_dom"/>
</dbReference>
<dbReference type="Proteomes" id="UP000050761">
    <property type="component" value="Unassembled WGS sequence"/>
</dbReference>
<dbReference type="CDD" id="cd01672">
    <property type="entry name" value="TMPK"/>
    <property type="match status" value="1"/>
</dbReference>
<keyword evidence="5" id="KW-0545">Nucleotide biosynthesis</keyword>
<dbReference type="GO" id="GO:0004798">
    <property type="term" value="F:dTMP kinase activity"/>
    <property type="evidence" value="ECO:0007669"/>
    <property type="project" value="UniProtKB-EC"/>
</dbReference>
<organism evidence="10">
    <name type="scientific">Heligmosomoides polygyrus</name>
    <name type="common">Parasitic roundworm</name>
    <dbReference type="NCBI Taxonomy" id="6339"/>
    <lineage>
        <taxon>Eukaryota</taxon>
        <taxon>Metazoa</taxon>
        <taxon>Ecdysozoa</taxon>
        <taxon>Nematoda</taxon>
        <taxon>Chromadorea</taxon>
        <taxon>Rhabditida</taxon>
        <taxon>Rhabditina</taxon>
        <taxon>Rhabditomorpha</taxon>
        <taxon>Strongyloidea</taxon>
        <taxon>Heligmosomidae</taxon>
        <taxon>Heligmosomoides</taxon>
    </lineage>
</organism>
<evidence type="ECO:0000256" key="3">
    <source>
        <dbReference type="ARBA" id="ARBA00012980"/>
    </source>
</evidence>
<dbReference type="GO" id="GO:0005524">
    <property type="term" value="F:ATP binding"/>
    <property type="evidence" value="ECO:0007669"/>
    <property type="project" value="UniProtKB-KW"/>
</dbReference>
<comment type="similarity">
    <text evidence="2">Belongs to the thymidylate kinase family.</text>
</comment>
<dbReference type="Gene3D" id="3.40.50.300">
    <property type="entry name" value="P-loop containing nucleotide triphosphate hydrolases"/>
    <property type="match status" value="1"/>
</dbReference>
<comment type="pathway">
    <text evidence="1">Pyrimidine metabolism; dTTP biosynthesis.</text>
</comment>
<dbReference type="GO" id="GO:0004550">
    <property type="term" value="F:nucleoside diphosphate kinase activity"/>
    <property type="evidence" value="ECO:0007669"/>
    <property type="project" value="TreeGrafter"/>
</dbReference>
<dbReference type="WBParaSite" id="HPBE_0000568001-mRNA-1">
    <property type="protein sequence ID" value="HPBE_0000568001-mRNA-1"/>
    <property type="gene ID" value="HPBE_0000568001"/>
</dbReference>
<sequence>MRNIWRVHHKYYSGPVYANTVKTIFRFIFAYSFLNWLVKSHRYLDVQKTMYHWSGKSTQAKRLVERIASGGGQAVLLPFPDRKEPFGQVIDRYLRKEIDLCERALHLAFSANRWEKASFIEEKIAAGVDVVCDRYCFSGVAYSIAKGLDSHWVRQADVGLPRPDVVLFFEVSPEVVKLRGGYGDERLESDELQGKVHSAMKLLKKDYWQTVDADGEMDTVEATVQRIYSSICRDEPLKRIESI</sequence>
<dbReference type="GO" id="GO:0005829">
    <property type="term" value="C:cytosol"/>
    <property type="evidence" value="ECO:0007669"/>
    <property type="project" value="TreeGrafter"/>
</dbReference>
<reference evidence="10 11" key="1">
    <citation type="submission" date="2018-11" db="EMBL/GenBank/DDBJ databases">
        <authorList>
            <consortium name="Pathogen Informatics"/>
        </authorList>
    </citation>
    <scope>NUCLEOTIDE SEQUENCE [LARGE SCALE GENOMIC DNA]</scope>
</reference>
<keyword evidence="8" id="KW-0067">ATP-binding</keyword>
<dbReference type="PROSITE" id="PS01331">
    <property type="entry name" value="THYMIDYLATE_KINASE"/>
    <property type="match status" value="1"/>
</dbReference>
<evidence type="ECO:0000256" key="6">
    <source>
        <dbReference type="ARBA" id="ARBA00022741"/>
    </source>
</evidence>
<keyword evidence="11" id="KW-1185">Reference proteome</keyword>
<dbReference type="GO" id="GO:0006235">
    <property type="term" value="P:dTTP biosynthetic process"/>
    <property type="evidence" value="ECO:0007669"/>
    <property type="project" value="TreeGrafter"/>
</dbReference>
<evidence type="ECO:0000313" key="12">
    <source>
        <dbReference type="WBParaSite" id="HPBE_0000568001-mRNA-1"/>
    </source>
</evidence>
<keyword evidence="4" id="KW-0808">Transferase</keyword>
<evidence type="ECO:0000259" key="9">
    <source>
        <dbReference type="Pfam" id="PF02223"/>
    </source>
</evidence>
<gene>
    <name evidence="10" type="ORF">HPBE_LOCUS5681</name>
</gene>
<dbReference type="Pfam" id="PF02223">
    <property type="entry name" value="Thymidylate_kin"/>
    <property type="match status" value="1"/>
</dbReference>
<dbReference type="GO" id="GO:0006233">
    <property type="term" value="P:dTDP biosynthetic process"/>
    <property type="evidence" value="ECO:0007669"/>
    <property type="project" value="InterPro"/>
</dbReference>
<evidence type="ECO:0000256" key="4">
    <source>
        <dbReference type="ARBA" id="ARBA00022679"/>
    </source>
</evidence>
<proteinExistence type="inferred from homology"/>
<keyword evidence="6" id="KW-0547">Nucleotide-binding</keyword>
<feature type="domain" description="Thymidylate kinase-like" evidence="9">
    <location>
        <begin position="54"/>
        <end position="222"/>
    </location>
</feature>
<dbReference type="GO" id="GO:0005739">
    <property type="term" value="C:mitochondrion"/>
    <property type="evidence" value="ECO:0007669"/>
    <property type="project" value="TreeGrafter"/>
</dbReference>
<accession>A0A3P7YLB2</accession>
<evidence type="ECO:0000313" key="11">
    <source>
        <dbReference type="Proteomes" id="UP000050761"/>
    </source>
</evidence>
<dbReference type="NCBIfam" id="TIGR00041">
    <property type="entry name" value="DTMP_kinase"/>
    <property type="match status" value="1"/>
</dbReference>
<evidence type="ECO:0000256" key="2">
    <source>
        <dbReference type="ARBA" id="ARBA00009776"/>
    </source>
</evidence>
<dbReference type="PANTHER" id="PTHR10344">
    <property type="entry name" value="THYMIDYLATE KINASE"/>
    <property type="match status" value="1"/>
</dbReference>
<evidence type="ECO:0000313" key="10">
    <source>
        <dbReference type="EMBL" id="VDO65453.1"/>
    </source>
</evidence>
<keyword evidence="7" id="KW-0418">Kinase</keyword>
<reference evidence="12" key="2">
    <citation type="submission" date="2019-09" db="UniProtKB">
        <authorList>
            <consortium name="WormBaseParasite"/>
        </authorList>
    </citation>
    <scope>IDENTIFICATION</scope>
</reference>
<dbReference type="PANTHER" id="PTHR10344:SF1">
    <property type="entry name" value="THYMIDYLATE KINASE"/>
    <property type="match status" value="1"/>
</dbReference>
<dbReference type="EC" id="2.7.4.9" evidence="3"/>
<dbReference type="InterPro" id="IPR018095">
    <property type="entry name" value="Thymidylate_kin_CS"/>
</dbReference>
<dbReference type="GO" id="GO:0006227">
    <property type="term" value="P:dUDP biosynthetic process"/>
    <property type="evidence" value="ECO:0007669"/>
    <property type="project" value="TreeGrafter"/>
</dbReference>
<evidence type="ECO:0000256" key="7">
    <source>
        <dbReference type="ARBA" id="ARBA00022777"/>
    </source>
</evidence>
<evidence type="ECO:0000256" key="5">
    <source>
        <dbReference type="ARBA" id="ARBA00022727"/>
    </source>
</evidence>
<dbReference type="AlphaFoldDB" id="A0A3P7YLB2"/>
<protein>
    <recommendedName>
        <fullName evidence="3">dTMP kinase</fullName>
        <ecNumber evidence="3">2.7.4.9</ecNumber>
    </recommendedName>
</protein>
<dbReference type="InterPro" id="IPR027417">
    <property type="entry name" value="P-loop_NTPase"/>
</dbReference>
<dbReference type="OrthoDB" id="425602at2759"/>
<dbReference type="SUPFAM" id="SSF52540">
    <property type="entry name" value="P-loop containing nucleoside triphosphate hydrolases"/>
    <property type="match status" value="1"/>
</dbReference>
<evidence type="ECO:0000256" key="8">
    <source>
        <dbReference type="ARBA" id="ARBA00022840"/>
    </source>
</evidence>